<dbReference type="GO" id="GO:0003697">
    <property type="term" value="F:single-stranded DNA binding"/>
    <property type="evidence" value="ECO:0007669"/>
    <property type="project" value="UniProtKB-UniRule"/>
</dbReference>
<comment type="subunit">
    <text evidence="1">Component of the RNA polymerase III (Pol III) complex consisting of 17 subunits.</text>
</comment>
<organism evidence="3 4">
    <name type="scientific">Babesia bigemina</name>
    <dbReference type="NCBI Taxonomy" id="5866"/>
    <lineage>
        <taxon>Eukaryota</taxon>
        <taxon>Sar</taxon>
        <taxon>Alveolata</taxon>
        <taxon>Apicomplexa</taxon>
        <taxon>Aconoidasida</taxon>
        <taxon>Piroplasmida</taxon>
        <taxon>Babesiidae</taxon>
        <taxon>Babesia</taxon>
    </lineage>
</organism>
<dbReference type="VEuPathDB" id="PiroplasmaDB:BBBOND_0203090"/>
<reference evidence="4" key="1">
    <citation type="submission" date="2014-06" db="EMBL/GenBank/DDBJ databases">
        <authorList>
            <person name="Aslett M."/>
            <person name="De Silva N."/>
        </authorList>
    </citation>
    <scope>NUCLEOTIDE SEQUENCE [LARGE SCALE GENOMIC DNA]</scope>
    <source>
        <strain evidence="4">Bond</strain>
    </source>
</reference>
<dbReference type="KEGG" id="bbig:BBBOND_0203090"/>
<dbReference type="Gene3D" id="1.10.10.10">
    <property type="entry name" value="Winged helix-like DNA-binding domain superfamily/Winged helix DNA-binding domain"/>
    <property type="match status" value="2"/>
</dbReference>
<comment type="subcellular location">
    <subcellularLocation>
        <location evidence="1">Nucleus</location>
    </subcellularLocation>
</comment>
<dbReference type="RefSeq" id="XP_012767338.1">
    <property type="nucleotide sequence ID" value="XM_012911884.1"/>
</dbReference>
<comment type="similarity">
    <text evidence="1">Belongs to the eukaryotic RPC3/POLR3C RNA polymerase subunit family.</text>
</comment>
<dbReference type="EMBL" id="LK391708">
    <property type="protein sequence ID" value="CDR95152.1"/>
    <property type="molecule type" value="Genomic_DNA"/>
</dbReference>
<name>A0A061D529_BABBI</name>
<dbReference type="Pfam" id="PF08221">
    <property type="entry name" value="HTH_9"/>
    <property type="match status" value="1"/>
</dbReference>
<dbReference type="AlphaFoldDB" id="A0A061D529"/>
<keyword evidence="1" id="KW-0539">Nucleus</keyword>
<dbReference type="InterPro" id="IPR036388">
    <property type="entry name" value="WH-like_DNA-bd_sf"/>
</dbReference>
<dbReference type="InterPro" id="IPR013197">
    <property type="entry name" value="RNA_pol_III_RPC82-rel_HTH"/>
</dbReference>
<evidence type="ECO:0000259" key="2">
    <source>
        <dbReference type="Pfam" id="PF08221"/>
    </source>
</evidence>
<sequence length="481" mass="53906">MYNTEYELVVRLLQHYFGAQVAKVGGAILLRGQVTLQRLLSQPHFDFKSVRNSLIILIHHGFVDYVLQPPQAGGRRSAAVLYSMNCERVLAFPLLPFGCVMAKKELTEACCAILALAAKRGTISQRRLCELCVADLSLRPEDVASSVASLMQAGYLSSCESYRHRLTTAEVTSRGTDPNDPLAAMNSAIYHVMQGAELTGADGPMLRVNSQYVVDRLLKEEIVNLVCRRVGDLPLLRAIMKVLLDNPRKEWPHVVEYTQLESNVLRVLQDEFGKSQSGEQVMRLLSALNKHPDNLVRYEAVTRSYYFDWDKAKGMLRRKTIFGCVRQLCGLKSARVWSLLVSTNEKNSHATFDAHMVSTRALVSMQTARGILYGLTLRGLAKHHETDAVVTTMPATNTSDRHVLSFSSSVESTYLQLMKHSFKFASNLLERLGCERVGVLKSFFTATGKSEEVYSRNLKACDTAEAHLFHVLKFVVLMQRL</sequence>
<dbReference type="GeneID" id="24563693"/>
<keyword evidence="4" id="KW-1185">Reference proteome</keyword>
<evidence type="ECO:0000256" key="1">
    <source>
        <dbReference type="RuleBase" id="RU367076"/>
    </source>
</evidence>
<dbReference type="OMA" id="THQVSEN"/>
<proteinExistence type="inferred from homology"/>
<gene>
    <name evidence="3" type="ORF">BBBOND_0203090</name>
</gene>
<feature type="domain" description="RNA polymerase III subunit RPC82-related helix-turn-helix" evidence="2">
    <location>
        <begin position="7"/>
        <end position="67"/>
    </location>
</feature>
<dbReference type="STRING" id="5866.A0A061D529"/>
<evidence type="ECO:0000313" key="4">
    <source>
        <dbReference type="Proteomes" id="UP000033188"/>
    </source>
</evidence>
<dbReference type="Proteomes" id="UP000033188">
    <property type="component" value="Chromosome 2"/>
</dbReference>
<keyword evidence="1" id="KW-0240">DNA-directed RNA polymerase</keyword>
<accession>A0A061D529</accession>
<dbReference type="InterPro" id="IPR039748">
    <property type="entry name" value="RPC3"/>
</dbReference>
<dbReference type="GO" id="GO:0005666">
    <property type="term" value="C:RNA polymerase III complex"/>
    <property type="evidence" value="ECO:0007669"/>
    <property type="project" value="UniProtKB-UniRule"/>
</dbReference>
<protein>
    <recommendedName>
        <fullName evidence="1">DNA-directed RNA polymerase III subunit RPC3</fullName>
        <shortName evidence="1">RNA polymerase III subunit C3</shortName>
    </recommendedName>
</protein>
<evidence type="ECO:0000313" key="3">
    <source>
        <dbReference type="EMBL" id="CDR95152.1"/>
    </source>
</evidence>
<dbReference type="PANTHER" id="PTHR12949">
    <property type="entry name" value="RNA POLYMERASE III DNA DIRECTED -RELATED"/>
    <property type="match status" value="1"/>
</dbReference>
<dbReference type="OrthoDB" id="10267436at2759"/>
<comment type="function">
    <text evidence="1">DNA-dependent RNA polymerase catalyzes the transcription of DNA into RNA using the four ribonucleoside triphosphates as substrates. Specific core component of RNA polymerase III which synthesizes small RNAs, such as 5S rRNA and tRNAs.</text>
</comment>
<keyword evidence="1" id="KW-0804">Transcription</keyword>
<dbReference type="PANTHER" id="PTHR12949:SF0">
    <property type="entry name" value="DNA-DIRECTED RNA POLYMERASE III SUBUNIT RPC3"/>
    <property type="match status" value="1"/>
</dbReference>